<dbReference type="Gene3D" id="1.10.630.10">
    <property type="entry name" value="Cytochrome P450"/>
    <property type="match status" value="1"/>
</dbReference>
<evidence type="ECO:0000256" key="7">
    <source>
        <dbReference type="ARBA" id="ARBA00022824"/>
    </source>
</evidence>
<dbReference type="CDD" id="cd11056">
    <property type="entry name" value="CYP6-like"/>
    <property type="match status" value="1"/>
</dbReference>
<keyword evidence="11 14" id="KW-0503">Monooxygenase</keyword>
<proteinExistence type="inferred from homology"/>
<dbReference type="SUPFAM" id="SSF48264">
    <property type="entry name" value="Cytochrome P450"/>
    <property type="match status" value="1"/>
</dbReference>
<keyword evidence="9 14" id="KW-0560">Oxidoreductase</keyword>
<dbReference type="GO" id="GO:0004497">
    <property type="term" value="F:monooxygenase activity"/>
    <property type="evidence" value="ECO:0007669"/>
    <property type="project" value="UniProtKB-KW"/>
</dbReference>
<sequence length="529" mass="61193">MLELILIVGAITVLFYYYGVKPMSYWEERGVKQTPKVWLVGDNWRTLLKLESFTEMIERIYNTISGVRYLGSYQFTTPTLVIKDPDLIKQIGVKDFEHFMDHRSFVPEEADPLFGKNLFALKGQKWRTMRPILSPSFTSSKMRSIFKLISECVENFNDYYLKKNQDIVEVEMKDSFTRFANDVIATTAFGVKIDSLKEQNNEFYTMGKEVTDFSSFLKWMKLFGFMLFPKLFSLLNIGFISARNNKFFTSLVDSNIKMRKEKGIVRMDMIHLLMEAQKESQQKEEENIIDTGFATVEEANLGYADKPIKQELTNLDIAAQAMIFFFAGFDTVSTAICFMAHELAVNADIQNKLRKEIEEMLKECNGTISYEALLKMKYLDMVVSESLRKWPAAVAVDRVCTKPYTIKPASPDEKPLFIEEGTVLWFPIYALQRDPTIYPNPERFDPERFNDENKANINPYTYLPFGVGPRNCIGNRFALLEIKLIFFHILSKFEIVPIKETKIPIQISRKQINLLPDGGFPLGLKKLVK</sequence>
<accession>A0A9P0D8Q3</accession>
<dbReference type="AlphaFoldDB" id="A0A9P0D8Q3"/>
<keyword evidence="5 13" id="KW-0349">Heme</keyword>
<dbReference type="EMBL" id="OV651819">
    <property type="protein sequence ID" value="CAH1113651.1"/>
    <property type="molecule type" value="Genomic_DNA"/>
</dbReference>
<evidence type="ECO:0000256" key="9">
    <source>
        <dbReference type="ARBA" id="ARBA00023002"/>
    </source>
</evidence>
<comment type="subcellular location">
    <subcellularLocation>
        <location evidence="3">Endoplasmic reticulum membrane</location>
        <topology evidence="3">Peripheral membrane protein</topology>
    </subcellularLocation>
    <subcellularLocation>
        <location evidence="2">Microsome membrane</location>
        <topology evidence="2">Peripheral membrane protein</topology>
    </subcellularLocation>
</comment>
<keyword evidence="6 13" id="KW-0479">Metal-binding</keyword>
<dbReference type="OrthoDB" id="2789670at2759"/>
<evidence type="ECO:0000256" key="8">
    <source>
        <dbReference type="ARBA" id="ARBA00022848"/>
    </source>
</evidence>
<dbReference type="InterPro" id="IPR002401">
    <property type="entry name" value="Cyt_P450_E_grp-I"/>
</dbReference>
<name>A0A9P0D8Q3_9CUCU</name>
<feature type="binding site" description="axial binding residue" evidence="13">
    <location>
        <position position="472"/>
    </location>
    <ligand>
        <name>heme</name>
        <dbReference type="ChEBI" id="CHEBI:30413"/>
    </ligand>
    <ligandPart>
        <name>Fe</name>
        <dbReference type="ChEBI" id="CHEBI:18248"/>
    </ligandPart>
</feature>
<evidence type="ECO:0000256" key="1">
    <source>
        <dbReference type="ARBA" id="ARBA00001971"/>
    </source>
</evidence>
<dbReference type="GO" id="GO:0016705">
    <property type="term" value="F:oxidoreductase activity, acting on paired donors, with incorporation or reduction of molecular oxygen"/>
    <property type="evidence" value="ECO:0007669"/>
    <property type="project" value="InterPro"/>
</dbReference>
<keyword evidence="10 13" id="KW-0408">Iron</keyword>
<evidence type="ECO:0000256" key="6">
    <source>
        <dbReference type="ARBA" id="ARBA00022723"/>
    </source>
</evidence>
<evidence type="ECO:0000256" key="3">
    <source>
        <dbReference type="ARBA" id="ARBA00004406"/>
    </source>
</evidence>
<keyword evidence="8" id="KW-0492">Microsome</keyword>
<dbReference type="GO" id="GO:0020037">
    <property type="term" value="F:heme binding"/>
    <property type="evidence" value="ECO:0007669"/>
    <property type="project" value="InterPro"/>
</dbReference>
<reference evidence="15" key="1">
    <citation type="submission" date="2022-01" db="EMBL/GenBank/DDBJ databases">
        <authorList>
            <person name="King R."/>
        </authorList>
    </citation>
    <scope>NUCLEOTIDE SEQUENCE</scope>
</reference>
<comment type="similarity">
    <text evidence="4 14">Belongs to the cytochrome P450 family.</text>
</comment>
<evidence type="ECO:0008006" key="17">
    <source>
        <dbReference type="Google" id="ProtNLM"/>
    </source>
</evidence>
<dbReference type="PRINTS" id="PR00463">
    <property type="entry name" value="EP450I"/>
</dbReference>
<dbReference type="PANTHER" id="PTHR24292:SF54">
    <property type="entry name" value="CYP9F3-RELATED"/>
    <property type="match status" value="1"/>
</dbReference>
<dbReference type="GO" id="GO:0005506">
    <property type="term" value="F:iron ion binding"/>
    <property type="evidence" value="ECO:0007669"/>
    <property type="project" value="InterPro"/>
</dbReference>
<dbReference type="FunFam" id="1.10.630.10:FF:000042">
    <property type="entry name" value="Cytochrome P450"/>
    <property type="match status" value="1"/>
</dbReference>
<protein>
    <recommendedName>
        <fullName evidence="17">Cytochrome P450</fullName>
    </recommendedName>
</protein>
<evidence type="ECO:0000256" key="14">
    <source>
        <dbReference type="RuleBase" id="RU000461"/>
    </source>
</evidence>
<dbReference type="PROSITE" id="PS00086">
    <property type="entry name" value="CYTOCHROME_P450"/>
    <property type="match status" value="1"/>
</dbReference>
<organism evidence="15 16">
    <name type="scientific">Psylliodes chrysocephalus</name>
    <dbReference type="NCBI Taxonomy" id="3402493"/>
    <lineage>
        <taxon>Eukaryota</taxon>
        <taxon>Metazoa</taxon>
        <taxon>Ecdysozoa</taxon>
        <taxon>Arthropoda</taxon>
        <taxon>Hexapoda</taxon>
        <taxon>Insecta</taxon>
        <taxon>Pterygota</taxon>
        <taxon>Neoptera</taxon>
        <taxon>Endopterygota</taxon>
        <taxon>Coleoptera</taxon>
        <taxon>Polyphaga</taxon>
        <taxon>Cucujiformia</taxon>
        <taxon>Chrysomeloidea</taxon>
        <taxon>Chrysomelidae</taxon>
        <taxon>Galerucinae</taxon>
        <taxon>Alticini</taxon>
        <taxon>Psylliodes</taxon>
    </lineage>
</organism>
<comment type="cofactor">
    <cofactor evidence="1 13">
        <name>heme</name>
        <dbReference type="ChEBI" id="CHEBI:30413"/>
    </cofactor>
</comment>
<dbReference type="GO" id="GO:0005789">
    <property type="term" value="C:endoplasmic reticulum membrane"/>
    <property type="evidence" value="ECO:0007669"/>
    <property type="project" value="UniProtKB-SubCell"/>
</dbReference>
<evidence type="ECO:0000256" key="4">
    <source>
        <dbReference type="ARBA" id="ARBA00010617"/>
    </source>
</evidence>
<gene>
    <name evidence="15" type="ORF">PSYICH_LOCUS13628</name>
</gene>
<evidence type="ECO:0000256" key="11">
    <source>
        <dbReference type="ARBA" id="ARBA00023033"/>
    </source>
</evidence>
<keyword evidence="7" id="KW-0256">Endoplasmic reticulum</keyword>
<evidence type="ECO:0000256" key="2">
    <source>
        <dbReference type="ARBA" id="ARBA00004174"/>
    </source>
</evidence>
<dbReference type="InterPro" id="IPR001128">
    <property type="entry name" value="Cyt_P450"/>
</dbReference>
<dbReference type="InterPro" id="IPR050476">
    <property type="entry name" value="Insect_CytP450_Detox"/>
</dbReference>
<evidence type="ECO:0000313" key="16">
    <source>
        <dbReference type="Proteomes" id="UP001153636"/>
    </source>
</evidence>
<keyword evidence="12" id="KW-0472">Membrane</keyword>
<evidence type="ECO:0000256" key="10">
    <source>
        <dbReference type="ARBA" id="ARBA00023004"/>
    </source>
</evidence>
<dbReference type="Proteomes" id="UP001153636">
    <property type="component" value="Chromosome 7"/>
</dbReference>
<dbReference type="InterPro" id="IPR017972">
    <property type="entry name" value="Cyt_P450_CS"/>
</dbReference>
<evidence type="ECO:0000256" key="5">
    <source>
        <dbReference type="ARBA" id="ARBA00022617"/>
    </source>
</evidence>
<dbReference type="Pfam" id="PF00067">
    <property type="entry name" value="p450"/>
    <property type="match status" value="1"/>
</dbReference>
<evidence type="ECO:0000256" key="12">
    <source>
        <dbReference type="ARBA" id="ARBA00023136"/>
    </source>
</evidence>
<evidence type="ECO:0000256" key="13">
    <source>
        <dbReference type="PIRSR" id="PIRSR602401-1"/>
    </source>
</evidence>
<dbReference type="InterPro" id="IPR036396">
    <property type="entry name" value="Cyt_P450_sf"/>
</dbReference>
<dbReference type="PRINTS" id="PR00385">
    <property type="entry name" value="P450"/>
</dbReference>
<dbReference type="PANTHER" id="PTHR24292">
    <property type="entry name" value="CYTOCHROME P450"/>
    <property type="match status" value="1"/>
</dbReference>
<evidence type="ECO:0000313" key="15">
    <source>
        <dbReference type="EMBL" id="CAH1113651.1"/>
    </source>
</evidence>
<keyword evidence="16" id="KW-1185">Reference proteome</keyword>